<sequence length="108" mass="11954">AQRFLQGGEGGEHPADRALTDVAPQFAQAIASGEENTVIQYAKAGDLRTLAVKITADVNGHVITFEDITRQLLDQRRAAWSDVARRIAHEIKNPLTPIQLATERLKRR</sequence>
<dbReference type="InterPro" id="IPR003661">
    <property type="entry name" value="HisK_dim/P_dom"/>
</dbReference>
<gene>
    <name evidence="4" type="ORF">R2363_00050</name>
</gene>
<accession>A0ABU4JYL9</accession>
<organism evidence="4 5">
    <name type="scientific">Streptomyces roseolus</name>
    <dbReference type="NCBI Taxonomy" id="67358"/>
    <lineage>
        <taxon>Bacteria</taxon>
        <taxon>Bacillati</taxon>
        <taxon>Actinomycetota</taxon>
        <taxon>Actinomycetes</taxon>
        <taxon>Kitasatosporales</taxon>
        <taxon>Streptomycetaceae</taxon>
        <taxon>Streptomyces</taxon>
    </lineage>
</organism>
<evidence type="ECO:0000256" key="1">
    <source>
        <dbReference type="ARBA" id="ARBA00000085"/>
    </source>
</evidence>
<keyword evidence="5" id="KW-1185">Reference proteome</keyword>
<evidence type="ECO:0000256" key="2">
    <source>
        <dbReference type="ARBA" id="ARBA00004236"/>
    </source>
</evidence>
<proteinExistence type="predicted"/>
<dbReference type="EC" id="2.7.13.3" evidence="3"/>
<dbReference type="InterPro" id="IPR036097">
    <property type="entry name" value="HisK_dim/P_sf"/>
</dbReference>
<protein>
    <recommendedName>
        <fullName evidence="3">histidine kinase</fullName>
        <ecNumber evidence="3">2.7.13.3</ecNumber>
    </recommendedName>
</protein>
<feature type="non-terminal residue" evidence="4">
    <location>
        <position position="108"/>
    </location>
</feature>
<feature type="non-terminal residue" evidence="4">
    <location>
        <position position="1"/>
    </location>
</feature>
<comment type="catalytic activity">
    <reaction evidence="1">
        <text>ATP + protein L-histidine = ADP + protein N-phospho-L-histidine.</text>
        <dbReference type="EC" id="2.7.13.3"/>
    </reaction>
</comment>
<name>A0ABU4JYL9_9ACTN</name>
<dbReference type="SUPFAM" id="SSF47384">
    <property type="entry name" value="Homodimeric domain of signal transducing histidine kinase"/>
    <property type="match status" value="1"/>
</dbReference>
<dbReference type="Gene3D" id="1.10.287.130">
    <property type="match status" value="1"/>
</dbReference>
<comment type="subcellular location">
    <subcellularLocation>
        <location evidence="2">Cell membrane</location>
    </subcellularLocation>
</comment>
<evidence type="ECO:0000313" key="4">
    <source>
        <dbReference type="EMBL" id="MDX2290591.1"/>
    </source>
</evidence>
<dbReference type="Proteomes" id="UP001278571">
    <property type="component" value="Unassembled WGS sequence"/>
</dbReference>
<dbReference type="EMBL" id="JAWJZF010000011">
    <property type="protein sequence ID" value="MDX2290591.1"/>
    <property type="molecule type" value="Genomic_DNA"/>
</dbReference>
<evidence type="ECO:0000313" key="5">
    <source>
        <dbReference type="Proteomes" id="UP001278571"/>
    </source>
</evidence>
<comment type="caution">
    <text evidence="4">The sequence shown here is derived from an EMBL/GenBank/DDBJ whole genome shotgun (WGS) entry which is preliminary data.</text>
</comment>
<evidence type="ECO:0000256" key="3">
    <source>
        <dbReference type="ARBA" id="ARBA00012438"/>
    </source>
</evidence>
<dbReference type="CDD" id="cd00082">
    <property type="entry name" value="HisKA"/>
    <property type="match status" value="1"/>
</dbReference>
<reference evidence="4 5" key="1">
    <citation type="submission" date="2023-10" db="EMBL/GenBank/DDBJ databases">
        <authorList>
            <person name="Wang X.X."/>
        </authorList>
    </citation>
    <scope>NUCLEOTIDE SEQUENCE [LARGE SCALE GENOMIC DNA]</scope>
    <source>
        <strain evidence="4 5">NBRC 12816</strain>
    </source>
</reference>